<dbReference type="RefSeq" id="XP_025580233.1">
    <property type="nucleotide sequence ID" value="XM_025718527.1"/>
</dbReference>
<dbReference type="AlphaFoldDB" id="A0A395HE09"/>
<dbReference type="GeneID" id="37223392"/>
<feature type="region of interest" description="Disordered" evidence="1">
    <location>
        <begin position="1"/>
        <end position="130"/>
    </location>
</feature>
<reference evidence="2 3" key="1">
    <citation type="submission" date="2018-02" db="EMBL/GenBank/DDBJ databases">
        <title>The genomes of Aspergillus section Nigri reveals drivers in fungal speciation.</title>
        <authorList>
            <consortium name="DOE Joint Genome Institute"/>
            <person name="Vesth T.C."/>
            <person name="Nybo J."/>
            <person name="Theobald S."/>
            <person name="Brandl J."/>
            <person name="Frisvad J.C."/>
            <person name="Nielsen K.F."/>
            <person name="Lyhne E.K."/>
            <person name="Kogle M.E."/>
            <person name="Kuo A."/>
            <person name="Riley R."/>
            <person name="Clum A."/>
            <person name="Nolan M."/>
            <person name="Lipzen A."/>
            <person name="Salamov A."/>
            <person name="Henrissat B."/>
            <person name="Wiebenga A."/>
            <person name="De vries R.P."/>
            <person name="Grigoriev I.V."/>
            <person name="Mortensen U.H."/>
            <person name="Andersen M.R."/>
            <person name="Baker S.E."/>
        </authorList>
    </citation>
    <scope>NUCLEOTIDE SEQUENCE [LARGE SCALE GENOMIC DNA]</scope>
    <source>
        <strain evidence="2 3">CBS 121593</strain>
    </source>
</reference>
<evidence type="ECO:0000313" key="3">
    <source>
        <dbReference type="Proteomes" id="UP000249402"/>
    </source>
</evidence>
<feature type="compositionally biased region" description="Polar residues" evidence="1">
    <location>
        <begin position="54"/>
        <end position="64"/>
    </location>
</feature>
<proteinExistence type="predicted"/>
<dbReference type="OrthoDB" id="4426460at2759"/>
<dbReference type="VEuPathDB" id="FungiDB:BO80DRAFT_421108"/>
<evidence type="ECO:0000256" key="1">
    <source>
        <dbReference type="SAM" id="MobiDB-lite"/>
    </source>
</evidence>
<protein>
    <submittedName>
        <fullName evidence="2">Uncharacterized protein</fullName>
    </submittedName>
</protein>
<keyword evidence="3" id="KW-1185">Reference proteome</keyword>
<sequence length="130" mass="14515">MSLPFQRTANTNTGAGFHTNSAVSGGLKRSNAFSRKREEKNPLIDRQQPLRSDPSMSREPNSWTKYGRKEDIRPDMTRDKGKRPEGLRAGAPASSSTQKLANSYADPSPKRGGIETNPQNVRWPFLGKMR</sequence>
<gene>
    <name evidence="2" type="ORF">BO80DRAFT_421108</name>
</gene>
<organism evidence="2 3">
    <name type="scientific">Aspergillus ibericus CBS 121593</name>
    <dbReference type="NCBI Taxonomy" id="1448316"/>
    <lineage>
        <taxon>Eukaryota</taxon>
        <taxon>Fungi</taxon>
        <taxon>Dikarya</taxon>
        <taxon>Ascomycota</taxon>
        <taxon>Pezizomycotina</taxon>
        <taxon>Eurotiomycetes</taxon>
        <taxon>Eurotiomycetidae</taxon>
        <taxon>Eurotiales</taxon>
        <taxon>Aspergillaceae</taxon>
        <taxon>Aspergillus</taxon>
        <taxon>Aspergillus subgen. Circumdati</taxon>
    </lineage>
</organism>
<feature type="compositionally biased region" description="Polar residues" evidence="1">
    <location>
        <begin position="1"/>
        <end position="23"/>
    </location>
</feature>
<evidence type="ECO:0000313" key="2">
    <source>
        <dbReference type="EMBL" id="RAL05906.1"/>
    </source>
</evidence>
<feature type="compositionally biased region" description="Basic and acidic residues" evidence="1">
    <location>
        <begin position="67"/>
        <end position="86"/>
    </location>
</feature>
<name>A0A395HE09_9EURO</name>
<dbReference type="Proteomes" id="UP000249402">
    <property type="component" value="Unassembled WGS sequence"/>
</dbReference>
<accession>A0A395HE09</accession>
<dbReference type="EMBL" id="KZ824420">
    <property type="protein sequence ID" value="RAL05906.1"/>
    <property type="molecule type" value="Genomic_DNA"/>
</dbReference>